<feature type="binding site" evidence="3">
    <location>
        <begin position="182"/>
        <end position="189"/>
    </location>
    <ligand>
        <name>ATP</name>
        <dbReference type="ChEBI" id="CHEBI:30616"/>
    </ligand>
</feature>
<dbReference type="PROSITE" id="PS50096">
    <property type="entry name" value="IQ"/>
    <property type="match status" value="2"/>
</dbReference>
<feature type="region of interest" description="Disordered" evidence="5">
    <location>
        <begin position="1168"/>
        <end position="1227"/>
    </location>
</feature>
<dbReference type="GO" id="GO:0016459">
    <property type="term" value="C:myosin complex"/>
    <property type="evidence" value="ECO:0007669"/>
    <property type="project" value="UniProtKB-KW"/>
</dbReference>
<dbReference type="GO" id="GO:0016020">
    <property type="term" value="C:membrane"/>
    <property type="evidence" value="ECO:0007669"/>
    <property type="project" value="TreeGrafter"/>
</dbReference>
<gene>
    <name evidence="7" type="ORF">IV203_036498</name>
</gene>
<dbReference type="Proteomes" id="UP000693970">
    <property type="component" value="Unassembled WGS sequence"/>
</dbReference>
<feature type="region of interest" description="Disordered" evidence="5">
    <location>
        <begin position="1381"/>
        <end position="1404"/>
    </location>
</feature>
<dbReference type="PROSITE" id="PS51456">
    <property type="entry name" value="MYOSIN_MOTOR"/>
    <property type="match status" value="1"/>
</dbReference>
<evidence type="ECO:0000256" key="4">
    <source>
        <dbReference type="SAM" id="Coils"/>
    </source>
</evidence>
<dbReference type="SMART" id="SM00242">
    <property type="entry name" value="MYSc"/>
    <property type="match status" value="1"/>
</dbReference>
<feature type="region of interest" description="Actin-binding" evidence="3">
    <location>
        <begin position="675"/>
        <end position="697"/>
    </location>
</feature>
<dbReference type="GO" id="GO:0005737">
    <property type="term" value="C:cytoplasm"/>
    <property type="evidence" value="ECO:0007669"/>
    <property type="project" value="TreeGrafter"/>
</dbReference>
<dbReference type="InterPro" id="IPR001609">
    <property type="entry name" value="Myosin_head_motor_dom-like"/>
</dbReference>
<keyword evidence="3" id="KW-0505">Motor protein</keyword>
<comment type="caution">
    <text evidence="7">The sequence shown here is derived from an EMBL/GenBank/DDBJ whole genome shotgun (WGS) entry which is preliminary data.</text>
</comment>
<keyword evidence="4" id="KW-0175">Coiled coil</keyword>
<evidence type="ECO:0000256" key="3">
    <source>
        <dbReference type="PROSITE-ProRule" id="PRU00782"/>
    </source>
</evidence>
<keyword evidence="2 3" id="KW-0067">ATP-binding</keyword>
<feature type="coiled-coil region" evidence="4">
    <location>
        <begin position="1113"/>
        <end position="1140"/>
    </location>
</feature>
<dbReference type="PANTHER" id="PTHR13140:SF845">
    <property type="entry name" value="MYOSIN-LIKE PROTEIN"/>
    <property type="match status" value="1"/>
</dbReference>
<evidence type="ECO:0000313" key="8">
    <source>
        <dbReference type="Proteomes" id="UP000693970"/>
    </source>
</evidence>
<evidence type="ECO:0000259" key="6">
    <source>
        <dbReference type="PROSITE" id="PS51456"/>
    </source>
</evidence>
<comment type="similarity">
    <text evidence="3">Belongs to the TRAFAC class myosin-kinesin ATPase superfamily. Myosin family.</text>
</comment>
<dbReference type="GO" id="GO:0000146">
    <property type="term" value="F:microfilament motor activity"/>
    <property type="evidence" value="ECO:0007669"/>
    <property type="project" value="TreeGrafter"/>
</dbReference>
<name>A0A9K3LGV3_9STRA</name>
<reference evidence="7" key="1">
    <citation type="journal article" date="2021" name="Sci. Rep.">
        <title>Diploid genomic architecture of Nitzschia inconspicua, an elite biomass production diatom.</title>
        <authorList>
            <person name="Oliver A."/>
            <person name="Podell S."/>
            <person name="Pinowska A."/>
            <person name="Traller J.C."/>
            <person name="Smith S.R."/>
            <person name="McClure R."/>
            <person name="Beliaev A."/>
            <person name="Bohutskyi P."/>
            <person name="Hill E.A."/>
            <person name="Rabines A."/>
            <person name="Zheng H."/>
            <person name="Allen L.Z."/>
            <person name="Kuo A."/>
            <person name="Grigoriev I.V."/>
            <person name="Allen A.E."/>
            <person name="Hazlebeck D."/>
            <person name="Allen E.E."/>
        </authorList>
    </citation>
    <scope>NUCLEOTIDE SEQUENCE</scope>
    <source>
        <strain evidence="7">Hildebrandi</strain>
    </source>
</reference>
<evidence type="ECO:0000256" key="5">
    <source>
        <dbReference type="SAM" id="MobiDB-lite"/>
    </source>
</evidence>
<feature type="domain" description="Myosin motor" evidence="6">
    <location>
        <begin position="78"/>
        <end position="839"/>
    </location>
</feature>
<accession>A0A9K3LGV3</accession>
<feature type="compositionally biased region" description="Basic and acidic residues" evidence="5">
    <location>
        <begin position="1216"/>
        <end position="1227"/>
    </location>
</feature>
<reference evidence="7" key="2">
    <citation type="submission" date="2021-04" db="EMBL/GenBank/DDBJ databases">
        <authorList>
            <person name="Podell S."/>
        </authorList>
    </citation>
    <scope>NUCLEOTIDE SEQUENCE</scope>
    <source>
        <strain evidence="7">Hildebrandi</strain>
    </source>
</reference>
<dbReference type="Pfam" id="PF00063">
    <property type="entry name" value="Myosin_head"/>
    <property type="match status" value="1"/>
</dbReference>
<keyword evidence="3" id="KW-0009">Actin-binding</keyword>
<sequence length="1579" mass="178764">MEAGSIVWCSADPKGDEAWILAEVLKKGDTVIELQQVDKIENVFTRPLAAQDEESGERKFEGVELANAPLSEEERAEGRDNDLITLPHLHEPAILHSVSERFMRGKIYTWTGPVLIAVNPFERLPLYTDEIREFYRSEGLFRSQGMGNSKGDLEPHVFAVADRSYRQMMAEGRKSQSILISGESGAGKTESTKIVMSYLTTLGGMGMEQEKDGELSVMERVLQSNPVLEAFGNARTLRNDNSSRFGKFIELGFSRAGHLLGAKVQTYLLEKVRLAFHATGERNYHIFYQLLRGGTDAQKEKYGFLEGDTGGLELPNCYHYTKQGGAPQLREFTDESGLQYTLKAMRALGWSEETIDNVLSIIAGLLHLGETTFIKKESDSGLDAAGVEDRESLNRTARLLGVDVDKMEFALTQRVVVARGEEIKTELTIDKAADARDALAKTIYGALFLWIVDQVNKSIIWENEEEVRSSVGVLDIFGFECFKINSFEQLCINFTNEALQQQFNKFIFKLEQEEYESEKIEWAFISFPDNQDCLDTIQQKKTGILAMLDDECRLPRGSDLNWAKRMYEQWLPDKGQTVSENTRFQATKVQQGKALFCVRHFAGLVEYKVETNFMEKNKDEIPLAAQNLFETAPSQLMKDVYAIQKRETEDGAGDSTSKQGAAKSKTVGQQFKEQLTGLISSVERTDPHYIRCLKPNDAAKPKMLTRKRLTEQLRYGGVLEAVRVARAGYPVRLTHQAFFQRYRMLLPEIPEEQLPWAMDDQEAQQLCVKLLTTCLEEGKKKAEGGSLDPKEGGISKFEKIRRMQHQPIPLLFPQTDVQLGLTKVFMRKPPHDALEANRVFHQSASATLIQCWVRGLERRKKYLITQDCTITIQRCYRGYKGRERWTALRRATASLLLTNHYRMQISRRKYYRARKGVIVLQAQFRGITTRREIAAIKLETFYRKYKLRKNFTTLRSAVIALQCQMRVKIAKKVMKGLMGEQKDIGKLKENNERLKMEMNSLKAMLAAQAKEDASNLAHIQELDAKQAEIDKLEKRVADLEKQLAEEKAIIEKLEAELKAEKENKAMNAASTHTHTHHQKRSGVSPGVAKAAVEVDPSMQMPNLPSNYVSPEVLAKHKRHLSKLEEELRAERKHRREADGEIIKLRAAINGVQLNEAEVQDLLAQKLQAEPSTAGSLSRRGETPEIAGEEKEEPATTKSSLARAMEGISSTFGGSGGEEKKEKDDKPRFSMVADNLLPKIRRGLMGEEHKEDAVVVGWRADIRSRKEREEALRDEVHRFESQMKGFVHALEDGVDVMMWQLNRSEEKDAPAEFALKASHVTVKIQRKGDMWVQGIVNFTLRGGYLSKAIGRSRGGNKTALEPLSMHEILEVKAGCSGYDHTDLPSAAGRSKSKGGKSKSENRQGSLFVTMTATPTPMAATRAYILRFKSRSARNEFLNGMRSVLAEMQIHEGVSISGLQKSAEVLQYDDEEEIMVPLGAVNKVMNLERESYDRILLMLLQGYEDLKEREDELLKLRNKLESVMEESAEKDRVQANDSKLIMQLSKKLETLLMDNEDLRDQNDRLNTRLITAECEKMNMLS</sequence>
<proteinExistence type="inferred from homology"/>
<dbReference type="EMBL" id="JAGRRH010000013">
    <property type="protein sequence ID" value="KAG7361398.1"/>
    <property type="molecule type" value="Genomic_DNA"/>
</dbReference>
<dbReference type="InterPro" id="IPR000048">
    <property type="entry name" value="IQ_motif_EF-hand-BS"/>
</dbReference>
<protein>
    <submittedName>
        <fullName evidence="7">Myosin head motor domain containing protein</fullName>
    </submittedName>
</protein>
<dbReference type="Pfam" id="PF00612">
    <property type="entry name" value="IQ"/>
    <property type="match status" value="1"/>
</dbReference>
<keyword evidence="8" id="KW-1185">Reference proteome</keyword>
<dbReference type="GO" id="GO:0007015">
    <property type="term" value="P:actin filament organization"/>
    <property type="evidence" value="ECO:0007669"/>
    <property type="project" value="TreeGrafter"/>
</dbReference>
<evidence type="ECO:0000256" key="1">
    <source>
        <dbReference type="ARBA" id="ARBA00022741"/>
    </source>
</evidence>
<keyword evidence="3" id="KW-0518">Myosin</keyword>
<dbReference type="GO" id="GO:0051015">
    <property type="term" value="F:actin filament binding"/>
    <property type="evidence" value="ECO:0007669"/>
    <property type="project" value="TreeGrafter"/>
</dbReference>
<evidence type="ECO:0000313" key="7">
    <source>
        <dbReference type="EMBL" id="KAG7361398.1"/>
    </source>
</evidence>
<dbReference type="PANTHER" id="PTHR13140">
    <property type="entry name" value="MYOSIN"/>
    <property type="match status" value="1"/>
</dbReference>
<dbReference type="GO" id="GO:0005524">
    <property type="term" value="F:ATP binding"/>
    <property type="evidence" value="ECO:0007669"/>
    <property type="project" value="UniProtKB-UniRule"/>
</dbReference>
<feature type="coiled-coil region" evidence="4">
    <location>
        <begin position="977"/>
        <end position="1070"/>
    </location>
</feature>
<feature type="coiled-coil region" evidence="4">
    <location>
        <begin position="1501"/>
        <end position="1573"/>
    </location>
</feature>
<evidence type="ECO:0000256" key="2">
    <source>
        <dbReference type="ARBA" id="ARBA00022840"/>
    </source>
</evidence>
<organism evidence="7 8">
    <name type="scientific">Nitzschia inconspicua</name>
    <dbReference type="NCBI Taxonomy" id="303405"/>
    <lineage>
        <taxon>Eukaryota</taxon>
        <taxon>Sar</taxon>
        <taxon>Stramenopiles</taxon>
        <taxon>Ochrophyta</taxon>
        <taxon>Bacillariophyta</taxon>
        <taxon>Bacillariophyceae</taxon>
        <taxon>Bacillariophycidae</taxon>
        <taxon>Bacillariales</taxon>
        <taxon>Bacillariaceae</taxon>
        <taxon>Nitzschia</taxon>
    </lineage>
</organism>
<dbReference type="SMART" id="SM00015">
    <property type="entry name" value="IQ"/>
    <property type="match status" value="4"/>
</dbReference>
<dbReference type="OrthoDB" id="312459at2759"/>
<keyword evidence="1 3" id="KW-0547">Nucleotide-binding</keyword>